<evidence type="ECO:0000313" key="5">
    <source>
        <dbReference type="Proteomes" id="UP001361239"/>
    </source>
</evidence>
<gene>
    <name evidence="4" type="ORF">WG901_13525</name>
</gene>
<dbReference type="SMART" id="SM00822">
    <property type="entry name" value="PKS_KR"/>
    <property type="match status" value="1"/>
</dbReference>
<name>A0ABU8RXB4_9SPHN</name>
<keyword evidence="2" id="KW-0560">Oxidoreductase</keyword>
<comment type="caution">
    <text evidence="4">The sequence shown here is derived from an EMBL/GenBank/DDBJ whole genome shotgun (WGS) entry which is preliminary data.</text>
</comment>
<protein>
    <submittedName>
        <fullName evidence="4">SDR family NAD(P)-dependent oxidoreductase</fullName>
    </submittedName>
</protein>
<evidence type="ECO:0000313" key="4">
    <source>
        <dbReference type="EMBL" id="MEJ5977663.1"/>
    </source>
</evidence>
<dbReference type="Gene3D" id="3.40.50.720">
    <property type="entry name" value="NAD(P)-binding Rossmann-like Domain"/>
    <property type="match status" value="2"/>
</dbReference>
<dbReference type="PANTHER" id="PTHR45024:SF2">
    <property type="entry name" value="SCP2 DOMAIN-CONTAINING PROTEIN"/>
    <property type="match status" value="1"/>
</dbReference>
<dbReference type="InterPro" id="IPR057326">
    <property type="entry name" value="KR_dom"/>
</dbReference>
<evidence type="ECO:0000256" key="2">
    <source>
        <dbReference type="ARBA" id="ARBA00023002"/>
    </source>
</evidence>
<dbReference type="SUPFAM" id="SSF51735">
    <property type="entry name" value="NAD(P)-binding Rossmann-fold domains"/>
    <property type="match status" value="1"/>
</dbReference>
<accession>A0ABU8RXB4</accession>
<dbReference type="InterPro" id="IPR002347">
    <property type="entry name" value="SDR_fam"/>
</dbReference>
<dbReference type="PANTHER" id="PTHR45024">
    <property type="entry name" value="DEHYDROGENASES, SHORT CHAIN"/>
    <property type="match status" value="1"/>
</dbReference>
<dbReference type="Proteomes" id="UP001361239">
    <property type="component" value="Unassembled WGS sequence"/>
</dbReference>
<keyword evidence="5" id="KW-1185">Reference proteome</keyword>
<dbReference type="InterPro" id="IPR051687">
    <property type="entry name" value="Peroxisomal_Beta-Oxidation"/>
</dbReference>
<organism evidence="4 5">
    <name type="scientific">Novosphingobium anseongense</name>
    <dbReference type="NCBI Taxonomy" id="3133436"/>
    <lineage>
        <taxon>Bacteria</taxon>
        <taxon>Pseudomonadati</taxon>
        <taxon>Pseudomonadota</taxon>
        <taxon>Alphaproteobacteria</taxon>
        <taxon>Sphingomonadales</taxon>
        <taxon>Sphingomonadaceae</taxon>
        <taxon>Novosphingobium</taxon>
    </lineage>
</organism>
<comment type="similarity">
    <text evidence="1">Belongs to the short-chain dehydrogenases/reductases (SDR) family.</text>
</comment>
<feature type="domain" description="Ketoreductase" evidence="3">
    <location>
        <begin position="9"/>
        <end position="185"/>
    </location>
</feature>
<proteinExistence type="inferred from homology"/>
<reference evidence="4 5" key="1">
    <citation type="submission" date="2024-03" db="EMBL/GenBank/DDBJ databases">
        <authorList>
            <person name="Jo J.-H."/>
        </authorList>
    </citation>
    <scope>NUCLEOTIDE SEQUENCE [LARGE SCALE GENOMIC DNA]</scope>
    <source>
        <strain evidence="4 5">PS1R-30</strain>
    </source>
</reference>
<dbReference type="PRINTS" id="PR00081">
    <property type="entry name" value="GDHRDH"/>
</dbReference>
<evidence type="ECO:0000256" key="1">
    <source>
        <dbReference type="ARBA" id="ARBA00006484"/>
    </source>
</evidence>
<dbReference type="InterPro" id="IPR036291">
    <property type="entry name" value="NAD(P)-bd_dom_sf"/>
</dbReference>
<dbReference type="RefSeq" id="WP_339587595.1">
    <property type="nucleotide sequence ID" value="NZ_JBBHJZ010000002.1"/>
</dbReference>
<dbReference type="Pfam" id="PF00106">
    <property type="entry name" value="adh_short"/>
    <property type="match status" value="1"/>
</dbReference>
<sequence length="305" mass="31793">MAELRFDDRVAVITGGGRGLGRAYALLLAARGAKIVVNDPGVSMSGDTTDEGPADALVAEIKAAGGQAVASLDSVATPEGAKAIVQTALDAFGRLDILIHSAGNVRRGSLTELSYEDFESVLAVHLKGAFNMVREAMPVMTAQSYGRIVLTGSINGLYGKANNATYAMCKAGFMGLSNTAAIEGKDAGIKSNVIIPAAVTRMSAGIDTSKFPPMEPEMVAPAVAWLSHEDCSVSGEMLVAMGGRVARAFVAESEGVFRKDWTIEDVASDIDAIRAAETPLVFAPVPQGELDHLLFGFDMARKNGG</sequence>
<evidence type="ECO:0000259" key="3">
    <source>
        <dbReference type="SMART" id="SM00822"/>
    </source>
</evidence>
<dbReference type="EMBL" id="JBBHJZ010000002">
    <property type="protein sequence ID" value="MEJ5977663.1"/>
    <property type="molecule type" value="Genomic_DNA"/>
</dbReference>